<gene>
    <name evidence="9" type="ORF">HCJ93_28855</name>
</gene>
<proteinExistence type="predicted"/>
<dbReference type="EMBL" id="JAATEM010000064">
    <property type="protein sequence ID" value="NJP53966.1"/>
    <property type="molecule type" value="Genomic_DNA"/>
</dbReference>
<reference evidence="9 10" key="1">
    <citation type="submission" date="2020-03" db="EMBL/GenBank/DDBJ databases">
        <title>WGS of actinomycetes isolated from Thailand.</title>
        <authorList>
            <person name="Thawai C."/>
        </authorList>
    </citation>
    <scope>NUCLEOTIDE SEQUENCE [LARGE SCALE GENOMIC DNA]</scope>
    <source>
        <strain evidence="9 10">SBST2-5</strain>
    </source>
</reference>
<feature type="region of interest" description="C-terminal hotdog fold" evidence="5">
    <location>
        <begin position="201"/>
        <end position="342"/>
    </location>
</feature>
<evidence type="ECO:0000313" key="9">
    <source>
        <dbReference type="EMBL" id="NJP53966.1"/>
    </source>
</evidence>
<dbReference type="Gene3D" id="3.10.129.110">
    <property type="entry name" value="Polyketide synthase dehydratase"/>
    <property type="match status" value="1"/>
</dbReference>
<keyword evidence="2" id="KW-0597">Phosphoprotein</keyword>
<accession>A0ABX1AHT0</accession>
<evidence type="ECO:0000313" key="10">
    <source>
        <dbReference type="Proteomes" id="UP000730591"/>
    </source>
</evidence>
<dbReference type="Pfam" id="PF14765">
    <property type="entry name" value="PS-DH"/>
    <property type="match status" value="1"/>
</dbReference>
<dbReference type="PROSITE" id="PS00012">
    <property type="entry name" value="PHOSPHOPANTETHEINE"/>
    <property type="match status" value="1"/>
</dbReference>
<dbReference type="InterPro" id="IPR036736">
    <property type="entry name" value="ACP-like_sf"/>
</dbReference>
<dbReference type="PROSITE" id="PS52019">
    <property type="entry name" value="PKS_MFAS_DH"/>
    <property type="match status" value="1"/>
</dbReference>
<dbReference type="InterPro" id="IPR013968">
    <property type="entry name" value="PKS_KR"/>
</dbReference>
<evidence type="ECO:0000259" key="8">
    <source>
        <dbReference type="PROSITE" id="PS52019"/>
    </source>
</evidence>
<dbReference type="InterPro" id="IPR055123">
    <property type="entry name" value="SpnB-like_Rossmann"/>
</dbReference>
<feature type="domain" description="Carrier" evidence="7">
    <location>
        <begin position="820"/>
        <end position="895"/>
    </location>
</feature>
<dbReference type="InterPro" id="IPR049552">
    <property type="entry name" value="PKS_DH_N"/>
</dbReference>
<dbReference type="Pfam" id="PF22953">
    <property type="entry name" value="SpnB_Rossmann"/>
    <property type="match status" value="1"/>
</dbReference>
<sequence>FLTSAAHLHTHGHPINWPTHGGNHATDLPTYPFQHQRYWPASAAARPVDAESIGLGIAGHPLLGAAVELAGTGTHLFTGRLSLQSHPWLADHAVAGTVLLPGTGFLELALQAGHHVGCGTVEELTLEAPLVLPEKGGVRIQLGLGETDDSGRRELNLHSRAQDAGDDEPWTLHATGTVAPSGAQQSPGPDADLAAWPPAGADAITVADAYDRLAAQGVEYGPAFQGLRAAWRRGDEVFAEVALPDAESAEAKEYGIHPALLDAALQPLGLGVLLAEPGEGLTRRPFAWSRVTLHAQGANAVRVRIALAGEDAVSVSVADSVGRPVASVDVLTLRQVGTEQLAGAREARGDSLFRVEWVPVAVSRSGAPAGRWAVVGNGSGHSTMDVYDDLGSLAAAAAPVPELVFAPFPDTTDGTTADAGTADAVRQVTHRALDLVQAWLADDRFAASRLVILAGRGLTGAPVWGLVRSAQVENPGRFVLVETDGGEPDWETLAAAAAGDEPQLRLHGTEVGAPRLARAERPEEVESGFAPEGTVLLTGASGGLARLLARHLVAERGVRNLLLTSRRGAAADGMPELVAELTGLGATVEVAACDVADREALAGLLASVPPERPLTAVVHTAAVLDDGVAEALTPERVDRVLRPKVDGALNLHALTEDLDLSAFVLFSSLSGTLGGAGLANYSAANAFLDALARHRHERGLPAVSLAWGLWEQRSGMAGRLSDVDLARMSRVGAAPMSADEGLALFDAATALGDAVVVPARLDLAELRAQAAAGVMAPLFRGVVRTSAVRRTAAASGGRTEEAASGIAGRLAGLARADQERMLLDLVREQVTAVLGHASPEEVRANRAFKDLGFDSLTSVELRNRLRSATGLRLTPTLVFDYPNPAALAQRLLDDLVPQAQEDGLPLSAELERLEAAFLESTLDDDARGKIAARLQALLWKWDDTRGTAIEDEGPAEDGEFDPVSDDEMFDLIDKELGQL</sequence>
<dbReference type="InterPro" id="IPR009081">
    <property type="entry name" value="PP-bd_ACP"/>
</dbReference>
<dbReference type="CDD" id="cd08956">
    <property type="entry name" value="KR_3_FAS_SDR_x"/>
    <property type="match status" value="1"/>
</dbReference>
<keyword evidence="3" id="KW-0808">Transferase</keyword>
<evidence type="ECO:0000256" key="4">
    <source>
        <dbReference type="ARBA" id="ARBA00023268"/>
    </source>
</evidence>
<dbReference type="SMART" id="SM00826">
    <property type="entry name" value="PKS_DH"/>
    <property type="match status" value="1"/>
</dbReference>
<dbReference type="InterPro" id="IPR050091">
    <property type="entry name" value="PKS_NRPS_Biosynth_Enz"/>
</dbReference>
<evidence type="ECO:0000256" key="1">
    <source>
        <dbReference type="ARBA" id="ARBA00022450"/>
    </source>
</evidence>
<dbReference type="SUPFAM" id="SSF51735">
    <property type="entry name" value="NAD(P)-binding Rossmann-fold domains"/>
    <property type="match status" value="2"/>
</dbReference>
<dbReference type="InterPro" id="IPR006162">
    <property type="entry name" value="Ppantetheine_attach_site"/>
</dbReference>
<keyword evidence="4" id="KW-0511">Multifunctional enzyme</keyword>
<feature type="active site" description="Proton acceptor; for dehydratase activity" evidence="5">
    <location>
        <position position="92"/>
    </location>
</feature>
<feature type="non-terminal residue" evidence="9">
    <location>
        <position position="1"/>
    </location>
</feature>
<dbReference type="SMART" id="SM00823">
    <property type="entry name" value="PKS_PP"/>
    <property type="match status" value="1"/>
</dbReference>
<dbReference type="InterPro" id="IPR049551">
    <property type="entry name" value="PKS_DH_C"/>
</dbReference>
<dbReference type="Proteomes" id="UP000730591">
    <property type="component" value="Unassembled WGS sequence"/>
</dbReference>
<dbReference type="Gene3D" id="1.10.1200.10">
    <property type="entry name" value="ACP-like"/>
    <property type="match status" value="1"/>
</dbReference>
<evidence type="ECO:0000256" key="5">
    <source>
        <dbReference type="PROSITE-ProRule" id="PRU01363"/>
    </source>
</evidence>
<keyword evidence="1" id="KW-0596">Phosphopantetheine</keyword>
<dbReference type="RefSeq" id="WP_167998780.1">
    <property type="nucleotide sequence ID" value="NZ_JAATEM010000064.1"/>
</dbReference>
<feature type="active site" description="Proton donor; for dehydratase activity" evidence="5">
    <location>
        <position position="262"/>
    </location>
</feature>
<dbReference type="InterPro" id="IPR042104">
    <property type="entry name" value="PKS_dehydratase_sf"/>
</dbReference>
<dbReference type="SMART" id="SM00822">
    <property type="entry name" value="PKS_KR"/>
    <property type="match status" value="1"/>
</dbReference>
<dbReference type="PANTHER" id="PTHR43775">
    <property type="entry name" value="FATTY ACID SYNTHASE"/>
    <property type="match status" value="1"/>
</dbReference>
<dbReference type="PANTHER" id="PTHR43775:SF51">
    <property type="entry name" value="INACTIVE PHENOLPHTHIOCEROL SYNTHESIS POLYKETIDE SYNTHASE TYPE I PKS1-RELATED"/>
    <property type="match status" value="1"/>
</dbReference>
<feature type="region of interest" description="Disordered" evidence="6">
    <location>
        <begin position="160"/>
        <end position="194"/>
    </location>
</feature>
<evidence type="ECO:0000256" key="6">
    <source>
        <dbReference type="SAM" id="MobiDB-lite"/>
    </source>
</evidence>
<dbReference type="Pfam" id="PF21089">
    <property type="entry name" value="PKS_DH_N"/>
    <property type="match status" value="1"/>
</dbReference>
<dbReference type="InterPro" id="IPR020807">
    <property type="entry name" value="PKS_DH"/>
</dbReference>
<evidence type="ECO:0000256" key="3">
    <source>
        <dbReference type="ARBA" id="ARBA00022679"/>
    </source>
</evidence>
<evidence type="ECO:0000256" key="2">
    <source>
        <dbReference type="ARBA" id="ARBA00022553"/>
    </source>
</evidence>
<feature type="domain" description="PKS/mFAS DH" evidence="8">
    <location>
        <begin position="60"/>
        <end position="342"/>
    </location>
</feature>
<dbReference type="PROSITE" id="PS50075">
    <property type="entry name" value="CARRIER"/>
    <property type="match status" value="1"/>
</dbReference>
<dbReference type="Pfam" id="PF08659">
    <property type="entry name" value="KR"/>
    <property type="match status" value="1"/>
</dbReference>
<dbReference type="InterPro" id="IPR049900">
    <property type="entry name" value="PKS_mFAS_DH"/>
</dbReference>
<feature type="region of interest" description="N-terminal hotdog fold" evidence="5">
    <location>
        <begin position="60"/>
        <end position="185"/>
    </location>
</feature>
<dbReference type="SUPFAM" id="SSF47336">
    <property type="entry name" value="ACP-like"/>
    <property type="match status" value="1"/>
</dbReference>
<comment type="caution">
    <text evidence="9">The sequence shown here is derived from an EMBL/GenBank/DDBJ whole genome shotgun (WGS) entry which is preliminary data.</text>
</comment>
<evidence type="ECO:0000259" key="7">
    <source>
        <dbReference type="PROSITE" id="PS50075"/>
    </source>
</evidence>
<dbReference type="Gene3D" id="3.30.70.3290">
    <property type="match status" value="1"/>
</dbReference>
<dbReference type="InterPro" id="IPR036291">
    <property type="entry name" value="NAD(P)-bd_dom_sf"/>
</dbReference>
<organism evidence="9 10">
    <name type="scientific">Streptomyces composti</name>
    <dbReference type="NCBI Taxonomy" id="2720025"/>
    <lineage>
        <taxon>Bacteria</taxon>
        <taxon>Bacillati</taxon>
        <taxon>Actinomycetota</taxon>
        <taxon>Actinomycetes</taxon>
        <taxon>Kitasatosporales</taxon>
        <taxon>Streptomycetaceae</taxon>
        <taxon>Streptomyces</taxon>
    </lineage>
</organism>
<dbReference type="InterPro" id="IPR057326">
    <property type="entry name" value="KR_dom"/>
</dbReference>
<protein>
    <submittedName>
        <fullName evidence="9">SDR family NAD(P)-dependent oxidoreductase</fullName>
    </submittedName>
</protein>
<dbReference type="Pfam" id="PF00550">
    <property type="entry name" value="PP-binding"/>
    <property type="match status" value="1"/>
</dbReference>
<keyword evidence="10" id="KW-1185">Reference proteome</keyword>
<dbReference type="SMART" id="SM01294">
    <property type="entry name" value="PKS_PP_betabranch"/>
    <property type="match status" value="1"/>
</dbReference>
<dbReference type="Gene3D" id="3.40.50.720">
    <property type="entry name" value="NAD(P)-binding Rossmann-like Domain"/>
    <property type="match status" value="1"/>
</dbReference>
<name>A0ABX1AHT0_9ACTN</name>
<dbReference type="InterPro" id="IPR020806">
    <property type="entry name" value="PKS_PP-bd"/>
</dbReference>